<dbReference type="InterPro" id="IPR032629">
    <property type="entry name" value="DCB_dom"/>
</dbReference>
<proteinExistence type="predicted"/>
<feature type="compositionally biased region" description="Polar residues" evidence="5">
    <location>
        <begin position="603"/>
        <end position="616"/>
    </location>
</feature>
<dbReference type="SUPFAM" id="SSF48371">
    <property type="entry name" value="ARM repeat"/>
    <property type="match status" value="1"/>
</dbReference>
<dbReference type="InterPro" id="IPR000904">
    <property type="entry name" value="Sec7_dom"/>
</dbReference>
<keyword evidence="4" id="KW-0472">Membrane</keyword>
<feature type="compositionally biased region" description="Acidic residues" evidence="5">
    <location>
        <begin position="504"/>
        <end position="531"/>
    </location>
</feature>
<dbReference type="InterPro" id="IPR035999">
    <property type="entry name" value="Sec7_dom_sf"/>
</dbReference>
<dbReference type="InterPro" id="IPR015403">
    <property type="entry name" value="Mon2/Sec7/BIG1-like_HDS"/>
</dbReference>
<dbReference type="SUPFAM" id="SSF48425">
    <property type="entry name" value="Sec7 domain"/>
    <property type="match status" value="1"/>
</dbReference>
<name>A0AA36FQA2_OCTVU</name>
<feature type="compositionally biased region" description="Low complexity" evidence="5">
    <location>
        <begin position="1436"/>
        <end position="1451"/>
    </location>
</feature>
<sequence length="2272" mass="253130">MIPPNQSKMERVLADLANEASIPKFHYIKKTCQEAIEFISSPNASDIPVHQLRNRCLQPFQMALETRTKRLSNMAIKGIELILQDDQFQSSLESESEEDWMPIQILNTVYSTPHLQEDAQVEILKLLLNMTFSTAWCMNSKIIIEISQVYIKIFVGGTISVQTAIKATITQMLSCFTKRLQETVEKNKVPRHGKERKDNNVMKDFEPKDFVNMDCALQEVISILKFFTKKLEETQNNNVTSSKHSIPLLLECILTILSNSSKILTRQSLFVDLLWKHLCPALISLLGTPRSERSVTTPRNPDEEIGRGSGCSTTAPNLLATTAKVIYNIAVQLVRLVGSVGSLRPVLESLFHRMLLYPPPQHRHDALKALKLLFNSPRGVLDIAAPTASESSNPDKKLSNQKSDIAFMKLIIDSIQECCHCNDSAVCITSVECITMLLRTLERLSKGIDIPEDVVRDINSFYDRQERDSKLNLNIEPEGTNPNPLPPTEVEPADIPKTAASDSLEGEEVGGEDAEVGGEDAEVGGGGEEEVREVSVVIVEKEEEAEEEKIDNEEDENERVDGESQQEIDDAACDDDDSDEDTCSDSSVVSHVYCPPHPVQEPENLQNDTSSSTSAQEALPKKTTPGSTTSKAFLCQKQDLAEREHAREYMGKLADLLPRLMNLMSICRVDNVLQEFAASFCSDMVNGFPAKCDESTVIVNADGIYVTSIAVLSLNLKLSVKNFYNPDFQGKVLVTEEQFVDNVLNSGLVVFLSTSWLSEVYKQIISTNLLENAGYQFDDESPLISMLTDIDGLDSHELCGQILMDARTTCSTLLSDDDDDEEEEERDEEVDSIRRGENRREGGHTRRERPSKDAVMAGKRLAKRILSTCWDGMLDVLAVLLNGKSSCGITSSLALMLGTEGAREESMKAREAICQSLTGLQKAAKLCCILGLQKRCAAVFALLASSSCVIEERSVLHDRKLPLKAPILPNRQKLVRLHAAHILSMDVVMLIGLEMGSHASDCWKHIFRCCSHIAWLEHTYFSAGNNQSSLPKVHHEQPVMSIPNADGSYNCDPEMYMTSMVPVMPVAPTISVHELTRLSKVEAGWESALSGGGVLSASHAAKALCGLSQEVDRLFEDAAQKLNLQALVSFLSELCTASHHQLVQLSTINDDEEIINVAIKLPTNALLLYRLQEVLMKVLHTGRPLLHLVQAFNAVSTHLVEAAGNRERRISKMAVTCMHDYITSVLSTHTEKPHFHVNELLCKGFESLFSMDICDGDVQDQVVCSICELVEACTAEIRSGWRPLFAALQAVKIEYTLNEEINESRQRHIAAVLDVFEVFLNTDNILVFANAAVDCILCLLKYVRGPGEFECSSDGDSDSGSDFATNDCTENLCLPALNYLKQCCHMLASMWKMPQSPIFNSAHRIQVGFLQEIVDPNISNMDFELFKQNFSSVDSTTATTTTTTNSSESKSNLTQGENLADPVVASQPDMASNRDRRNSPTDSHSITSQDSGLDVPTTEKLGLMENLRCEDRVNLYQMISLESLDNHCGLLHVWFLILDGLASATAVCPRTYQPQTMEMLFELLRETTKTPGPTFSMFCVNNLLLPTLQSWLRRSYHNQTYWETGSTNFKLCCGLTTDLLVEFVLEFSDDHKNEKMLETMLYKLFIVLIECVAQPVEVISRLGCSCIRHIVLASGHCFTEGMWQVTIDSFEKAFEVTTYSLRQLMMLFHQNSENFYGDIGQVKVATRKDCTPIALERLRQLAQQVFLLDSQIQGGGHNLSCNSYSDVDTDKSYIFLLYPPVHDANSNPEHLVTRVPFRNLVVGLLSHQLLLQTVGSILLQLQTSTEPDSGVRNCADNNNTTHSSTEQQQQQHQQQQQQPQSMSSPSSAPPSATSSPSSSNSSSPLPGMLPYLSTRNVAKVLDCLYMSYHIACDFDSRPGLKFLIQKVAQTDVAANLYKQAGASMVFYIHTLIEICSSVSPLQLDTTRNLLKQMSTSFLNNRQACITRAQTVTKDISSNVEIFLFLLQSICDELCQTYVDMTLDEETTTCVDRLSEQPLVFLIAKPDELSDITGSTESKKMNKSPSFKGSLYHPTTSPVATQPAEAPFGSDSKTAATRDDPISPSKSTSEEDKDHPDVTNTLKSKKEKRAEREGRVYTVATDKFIKNLMTEYKKRKQQHSMPAFVKATKVDQSKHSEATVPPTPREPVAQEIEKQQKFSIMKDSEAHLKSWTELLCAILRLFQELPDHKFYALLPTVFNCLNQLVCHSREQRLNDALAQWLHRVGHLVGINPL</sequence>
<dbReference type="Pfam" id="PF16213">
    <property type="entry name" value="DCB"/>
    <property type="match status" value="1"/>
</dbReference>
<reference evidence="7" key="1">
    <citation type="submission" date="2023-08" db="EMBL/GenBank/DDBJ databases">
        <authorList>
            <person name="Alioto T."/>
            <person name="Alioto T."/>
            <person name="Gomez Garrido J."/>
        </authorList>
    </citation>
    <scope>NUCLEOTIDE SEQUENCE</scope>
</reference>
<dbReference type="Proteomes" id="UP001162480">
    <property type="component" value="Chromosome 27"/>
</dbReference>
<feature type="compositionally biased region" description="Basic and acidic residues" evidence="5">
    <location>
        <begin position="2107"/>
        <end position="2116"/>
    </location>
</feature>
<dbReference type="Pfam" id="PF09324">
    <property type="entry name" value="Sec7-like_HDS"/>
    <property type="match status" value="1"/>
</dbReference>
<dbReference type="Pfam" id="PF01369">
    <property type="entry name" value="Sec7"/>
    <property type="match status" value="1"/>
</dbReference>
<feature type="region of interest" description="Disordered" evidence="5">
    <location>
        <begin position="2051"/>
        <end position="2132"/>
    </location>
</feature>
<evidence type="ECO:0000256" key="1">
    <source>
        <dbReference type="ARBA" id="ARBA00004370"/>
    </source>
</evidence>
<dbReference type="InterPro" id="IPR016024">
    <property type="entry name" value="ARM-type_fold"/>
</dbReference>
<dbReference type="SMART" id="SM00222">
    <property type="entry name" value="Sec7"/>
    <property type="match status" value="1"/>
</dbReference>
<keyword evidence="8" id="KW-1185">Reference proteome</keyword>
<evidence type="ECO:0000313" key="8">
    <source>
        <dbReference type="Proteomes" id="UP001162480"/>
    </source>
</evidence>
<feature type="region of interest" description="Disordered" evidence="5">
    <location>
        <begin position="1436"/>
        <end position="1496"/>
    </location>
</feature>
<dbReference type="EMBL" id="OX597840">
    <property type="protein sequence ID" value="CAI9742163.1"/>
    <property type="molecule type" value="Genomic_DNA"/>
</dbReference>
<gene>
    <name evidence="7" type="ORF">OCTVUL_1B015613</name>
</gene>
<dbReference type="GO" id="GO:0005737">
    <property type="term" value="C:cytoplasm"/>
    <property type="evidence" value="ECO:0007669"/>
    <property type="project" value="UniProtKB-SubCell"/>
</dbReference>
<feature type="compositionally biased region" description="Polar residues" evidence="5">
    <location>
        <begin position="2062"/>
        <end position="2079"/>
    </location>
</feature>
<dbReference type="Gene3D" id="1.10.1000.11">
    <property type="entry name" value="Arf Nucleotide-binding Site Opener,domain 2"/>
    <property type="match status" value="1"/>
</dbReference>
<dbReference type="GO" id="GO:0005085">
    <property type="term" value="F:guanyl-nucleotide exchange factor activity"/>
    <property type="evidence" value="ECO:0007669"/>
    <property type="project" value="InterPro"/>
</dbReference>
<evidence type="ECO:0000256" key="3">
    <source>
        <dbReference type="ARBA" id="ARBA00022490"/>
    </source>
</evidence>
<keyword evidence="3" id="KW-0963">Cytoplasm</keyword>
<feature type="compositionally biased region" description="Acidic residues" evidence="5">
    <location>
        <begin position="541"/>
        <end position="583"/>
    </location>
</feature>
<feature type="region of interest" description="Disordered" evidence="5">
    <location>
        <begin position="1826"/>
        <end position="1885"/>
    </location>
</feature>
<feature type="compositionally biased region" description="Acidic residues" evidence="5">
    <location>
        <begin position="815"/>
        <end position="830"/>
    </location>
</feature>
<protein>
    <submittedName>
        <fullName evidence="7">A-inhibited guanine nucleotide-exchange 3</fullName>
    </submittedName>
</protein>
<dbReference type="GO" id="GO:0016020">
    <property type="term" value="C:membrane"/>
    <property type="evidence" value="ECO:0007669"/>
    <property type="project" value="UniProtKB-SubCell"/>
</dbReference>
<evidence type="ECO:0000256" key="4">
    <source>
        <dbReference type="ARBA" id="ARBA00023136"/>
    </source>
</evidence>
<feature type="region of interest" description="Disordered" evidence="5">
    <location>
        <begin position="813"/>
        <end position="853"/>
    </location>
</feature>
<evidence type="ECO:0000256" key="5">
    <source>
        <dbReference type="SAM" id="MobiDB-lite"/>
    </source>
</evidence>
<feature type="region of interest" description="Disordered" evidence="5">
    <location>
        <begin position="469"/>
        <end position="629"/>
    </location>
</feature>
<dbReference type="GO" id="GO:0032012">
    <property type="term" value="P:regulation of ARF protein signal transduction"/>
    <property type="evidence" value="ECO:0007669"/>
    <property type="project" value="InterPro"/>
</dbReference>
<organism evidence="7 8">
    <name type="scientific">Octopus vulgaris</name>
    <name type="common">Common octopus</name>
    <dbReference type="NCBI Taxonomy" id="6645"/>
    <lineage>
        <taxon>Eukaryota</taxon>
        <taxon>Metazoa</taxon>
        <taxon>Spiralia</taxon>
        <taxon>Lophotrochozoa</taxon>
        <taxon>Mollusca</taxon>
        <taxon>Cephalopoda</taxon>
        <taxon>Coleoidea</taxon>
        <taxon>Octopodiformes</taxon>
        <taxon>Octopoda</taxon>
        <taxon>Incirrata</taxon>
        <taxon>Octopodidae</taxon>
        <taxon>Octopus</taxon>
    </lineage>
</organism>
<feature type="compositionally biased region" description="Low complexity" evidence="5">
    <location>
        <begin position="1843"/>
        <end position="1884"/>
    </location>
</feature>
<evidence type="ECO:0000259" key="6">
    <source>
        <dbReference type="SMART" id="SM00222"/>
    </source>
</evidence>
<dbReference type="InterPro" id="IPR023394">
    <property type="entry name" value="Sec7_C_sf"/>
</dbReference>
<evidence type="ECO:0000256" key="2">
    <source>
        <dbReference type="ARBA" id="ARBA00004496"/>
    </source>
</evidence>
<feature type="compositionally biased region" description="Polar residues" evidence="5">
    <location>
        <begin position="1480"/>
        <end position="1491"/>
    </location>
</feature>
<evidence type="ECO:0000313" key="7">
    <source>
        <dbReference type="EMBL" id="CAI9742163.1"/>
    </source>
</evidence>
<accession>A0AA36FQA2</accession>
<comment type="subcellular location">
    <subcellularLocation>
        <location evidence="2">Cytoplasm</location>
    </subcellularLocation>
    <subcellularLocation>
        <location evidence="1">Membrane</location>
    </subcellularLocation>
</comment>
<feature type="compositionally biased region" description="Basic and acidic residues" evidence="5">
    <location>
        <begin position="831"/>
        <end position="852"/>
    </location>
</feature>
<feature type="domain" description="SEC7" evidence="6">
    <location>
        <begin position="602"/>
        <end position="769"/>
    </location>
</feature>